<dbReference type="Proteomes" id="UP000006643">
    <property type="component" value="Unassembled WGS sequence"/>
</dbReference>
<gene>
    <name evidence="2" type="ORF">PITG_20889</name>
</gene>
<keyword evidence="3" id="KW-1185">Reference proteome</keyword>
<organism evidence="2 3">
    <name type="scientific">Phytophthora infestans (strain T30-4)</name>
    <name type="common">Potato late blight agent</name>
    <dbReference type="NCBI Taxonomy" id="403677"/>
    <lineage>
        <taxon>Eukaryota</taxon>
        <taxon>Sar</taxon>
        <taxon>Stramenopiles</taxon>
        <taxon>Oomycota</taxon>
        <taxon>Peronosporomycetes</taxon>
        <taxon>Peronosporales</taxon>
        <taxon>Peronosporaceae</taxon>
        <taxon>Phytophthora</taxon>
    </lineage>
</organism>
<feature type="compositionally biased region" description="Polar residues" evidence="1">
    <location>
        <begin position="67"/>
        <end position="78"/>
    </location>
</feature>
<accession>D0P335</accession>
<reference evidence="3" key="1">
    <citation type="journal article" date="2009" name="Nature">
        <title>Genome sequence and analysis of the Irish potato famine pathogen Phytophthora infestans.</title>
        <authorList>
            <consortium name="The Broad Institute Genome Sequencing Platform"/>
            <person name="Haas B.J."/>
            <person name="Kamoun S."/>
            <person name="Zody M.C."/>
            <person name="Jiang R.H."/>
            <person name="Handsaker R.E."/>
            <person name="Cano L.M."/>
            <person name="Grabherr M."/>
            <person name="Kodira C.D."/>
            <person name="Raffaele S."/>
            <person name="Torto-Alalibo T."/>
            <person name="Bozkurt T.O."/>
            <person name="Ah-Fong A.M."/>
            <person name="Alvarado L."/>
            <person name="Anderson V.L."/>
            <person name="Armstrong M.R."/>
            <person name="Avrova A."/>
            <person name="Baxter L."/>
            <person name="Beynon J."/>
            <person name="Boevink P.C."/>
            <person name="Bollmann S.R."/>
            <person name="Bos J.I."/>
            <person name="Bulone V."/>
            <person name="Cai G."/>
            <person name="Cakir C."/>
            <person name="Carrington J.C."/>
            <person name="Chawner M."/>
            <person name="Conti L."/>
            <person name="Costanzo S."/>
            <person name="Ewan R."/>
            <person name="Fahlgren N."/>
            <person name="Fischbach M.A."/>
            <person name="Fugelstad J."/>
            <person name="Gilroy E.M."/>
            <person name="Gnerre S."/>
            <person name="Green P.J."/>
            <person name="Grenville-Briggs L.J."/>
            <person name="Griffith J."/>
            <person name="Grunwald N.J."/>
            <person name="Horn K."/>
            <person name="Horner N.R."/>
            <person name="Hu C.H."/>
            <person name="Huitema E."/>
            <person name="Jeong D.H."/>
            <person name="Jones A.M."/>
            <person name="Jones J.D."/>
            <person name="Jones R.W."/>
            <person name="Karlsson E.K."/>
            <person name="Kunjeti S.G."/>
            <person name="Lamour K."/>
            <person name="Liu Z."/>
            <person name="Ma L."/>
            <person name="Maclean D."/>
            <person name="Chibucos M.C."/>
            <person name="McDonald H."/>
            <person name="McWalters J."/>
            <person name="Meijer H.J."/>
            <person name="Morgan W."/>
            <person name="Morris P.F."/>
            <person name="Munro C.A."/>
            <person name="O'Neill K."/>
            <person name="Ospina-Giraldo M."/>
            <person name="Pinzon A."/>
            <person name="Pritchard L."/>
            <person name="Ramsahoye B."/>
            <person name="Ren Q."/>
            <person name="Restrepo S."/>
            <person name="Roy S."/>
            <person name="Sadanandom A."/>
            <person name="Savidor A."/>
            <person name="Schornack S."/>
            <person name="Schwartz D.C."/>
            <person name="Schumann U.D."/>
            <person name="Schwessinger B."/>
            <person name="Seyer L."/>
            <person name="Sharpe T."/>
            <person name="Silvar C."/>
            <person name="Song J."/>
            <person name="Studholme D.J."/>
            <person name="Sykes S."/>
            <person name="Thines M."/>
            <person name="van de Vondervoort P.J."/>
            <person name="Phuntumart V."/>
            <person name="Wawra S."/>
            <person name="Weide R."/>
            <person name="Win J."/>
            <person name="Young C."/>
            <person name="Zhou S."/>
            <person name="Fry W."/>
            <person name="Meyers B.C."/>
            <person name="van West P."/>
            <person name="Ristaino J."/>
            <person name="Govers F."/>
            <person name="Birch P.R."/>
            <person name="Whisson S.C."/>
            <person name="Judelson H.S."/>
            <person name="Nusbaum C."/>
        </authorList>
    </citation>
    <scope>NUCLEOTIDE SEQUENCE [LARGE SCALE GENOMIC DNA]</scope>
    <source>
        <strain evidence="3">T30-4</strain>
    </source>
</reference>
<feature type="compositionally biased region" description="Basic and acidic residues" evidence="1">
    <location>
        <begin position="56"/>
        <end position="66"/>
    </location>
</feature>
<feature type="region of interest" description="Disordered" evidence="1">
    <location>
        <begin position="56"/>
        <end position="78"/>
    </location>
</feature>
<evidence type="ECO:0000313" key="2">
    <source>
        <dbReference type="EMBL" id="EEY58808.1"/>
    </source>
</evidence>
<dbReference type="GeneID" id="9466917"/>
<dbReference type="AlphaFoldDB" id="D0P335"/>
<dbReference type="EMBL" id="DS028335">
    <property type="protein sequence ID" value="EEY58808.1"/>
    <property type="molecule type" value="Genomic_DNA"/>
</dbReference>
<dbReference type="RefSeq" id="XP_002895288.1">
    <property type="nucleotide sequence ID" value="XM_002895242.1"/>
</dbReference>
<evidence type="ECO:0000313" key="3">
    <source>
        <dbReference type="Proteomes" id="UP000006643"/>
    </source>
</evidence>
<dbReference type="HOGENOM" id="CLU_2659890_0_0_1"/>
<dbReference type="KEGG" id="pif:PITG_20889"/>
<dbReference type="VEuPathDB" id="FungiDB:PITG_20889"/>
<sequence length="78" mass="8892">MAESFTVQDHFVELGYTIDDSTKGPISHQCRGLSKSRARKHYKVCKGKKTSKVKEPFKSKNPRFQDHTFSSKAKCVTN</sequence>
<proteinExistence type="predicted"/>
<name>D0P335_PHYIT</name>
<protein>
    <submittedName>
        <fullName evidence="2">Uncharacterized protein</fullName>
    </submittedName>
</protein>
<evidence type="ECO:0000256" key="1">
    <source>
        <dbReference type="SAM" id="MobiDB-lite"/>
    </source>
</evidence>
<dbReference type="InParanoid" id="D0P335"/>